<dbReference type="RefSeq" id="WP_008991483.1">
    <property type="nucleotide sequence ID" value="NZ_AMSG01000009.1"/>
</dbReference>
<evidence type="ECO:0000313" key="3">
    <source>
        <dbReference type="Proteomes" id="UP000007364"/>
    </source>
</evidence>
<dbReference type="Proteomes" id="UP000007364">
    <property type="component" value="Unassembled WGS sequence"/>
</dbReference>
<evidence type="ECO:0000313" key="2">
    <source>
        <dbReference type="EMBL" id="EKF55199.1"/>
    </source>
</evidence>
<dbReference type="AlphaFoldDB" id="K2PUF7"/>
<dbReference type="EMBL" id="AMSG01000009">
    <property type="protein sequence ID" value="EKF55199.1"/>
    <property type="molecule type" value="Genomic_DNA"/>
</dbReference>
<reference evidence="2 3" key="1">
    <citation type="journal article" date="2012" name="J. Bacteriol.">
        <title>Genome Sequence of Galbibacter marinum Type Strain ck-I2-15.</title>
        <authorList>
            <person name="Lai Q."/>
            <person name="Li C."/>
            <person name="Shao Z."/>
        </authorList>
    </citation>
    <scope>NUCLEOTIDE SEQUENCE [LARGE SCALE GENOMIC DNA]</scope>
    <source>
        <strain evidence="3">ck-I2-15</strain>
    </source>
</reference>
<dbReference type="OrthoDB" id="1453786at2"/>
<evidence type="ECO:0000256" key="1">
    <source>
        <dbReference type="SAM" id="Phobius"/>
    </source>
</evidence>
<keyword evidence="1" id="KW-0812">Transmembrane</keyword>
<proteinExistence type="predicted"/>
<keyword evidence="3" id="KW-1185">Reference proteome</keyword>
<comment type="caution">
    <text evidence="2">The sequence shown here is derived from an EMBL/GenBank/DDBJ whole genome shotgun (WGS) entry which is preliminary data.</text>
</comment>
<accession>K2PUF7</accession>
<dbReference type="STRING" id="555500.I215_08141"/>
<gene>
    <name evidence="2" type="ORF">I215_08141</name>
</gene>
<protein>
    <submittedName>
        <fullName evidence="2">Uncharacterized protein</fullName>
    </submittedName>
</protein>
<keyword evidence="1" id="KW-1133">Transmembrane helix</keyword>
<name>K2PUF7_9FLAO</name>
<keyword evidence="1" id="KW-0472">Membrane</keyword>
<sequence>MQHKITTSQSRFLFMCPLPLIILVSIGFWILDPRQSSLIPQMNMAENFNRQTPISNPNLSAIDNQLSYHKEADAKKVTWHTMQFSNSVSSETIRLSDISLYIPSEYIARTSRVIGNTEILKRKQQLLRKAQNLVAHNNPLRLSETKKEHNFHTNPSSIVDLEQLEEIMIQLSSSQINDIERTQLNELLETALDIQHPRRVTKRVATSKNAKVEAYFKHTFPVCGLGSEALPTSYFDKNIGFSIKKRKYKKTKCSKHHRSFSRHQ</sequence>
<feature type="transmembrane region" description="Helical" evidence="1">
    <location>
        <begin position="12"/>
        <end position="31"/>
    </location>
</feature>
<organism evidence="2 3">
    <name type="scientific">Galbibacter marinus</name>
    <dbReference type="NCBI Taxonomy" id="555500"/>
    <lineage>
        <taxon>Bacteria</taxon>
        <taxon>Pseudomonadati</taxon>
        <taxon>Bacteroidota</taxon>
        <taxon>Flavobacteriia</taxon>
        <taxon>Flavobacteriales</taxon>
        <taxon>Flavobacteriaceae</taxon>
        <taxon>Galbibacter</taxon>
    </lineage>
</organism>